<dbReference type="EMBL" id="BSXN01000079">
    <property type="protein sequence ID" value="GME67000.1"/>
    <property type="molecule type" value="Genomic_DNA"/>
</dbReference>
<gene>
    <name evidence="2" type="ORF">Cboi02_000043400</name>
</gene>
<accession>A0A9W6SUD9</accession>
<evidence type="ECO:0000313" key="3">
    <source>
        <dbReference type="Proteomes" id="UP001165120"/>
    </source>
</evidence>
<dbReference type="Proteomes" id="UP001165120">
    <property type="component" value="Unassembled WGS sequence"/>
</dbReference>
<feature type="compositionally biased region" description="Polar residues" evidence="1">
    <location>
        <begin position="345"/>
        <end position="367"/>
    </location>
</feature>
<feature type="region of interest" description="Disordered" evidence="1">
    <location>
        <begin position="345"/>
        <end position="368"/>
    </location>
</feature>
<sequence>MGATTMLEFFEIFFHFDKKLEDLYGSFTRLFGDGELNPKTYLNAIHVTRQFIMTLEMSPEWETIKKDAKNHNLLKRSLNFELSMVCCNALICSSRVSSVRNHTKLTTLMKVMMSVQSAIVKEYSLKSQYLEFSDISASLFSVPEFVRQRAEAERSLSMFNLVGNGTLKDFLPKFFETTLDYNANENAIIDLIKELESCLGKVEDDFIPFIEKELYKATDSEISKVESSIRKACQDMSKEVEALMSMIYVWRSYIVWHLLYIGKGGENFENDTMVAVLRDFLRGMINDIDIVGLADKLTAESNGDEVRIVWIDGFRKIIEYECQIFAKYQNKENISDNFSGAINNTAAQEPTSKPKETNSCSLKQQKSPEMELPIVMEKHMQRSDTASSATTSDVAKKVKITNNSDYVPNIKHIPNYSVDRLLNSNLMTDDTHAKLSSFLIEHPEADSYVMKKALKASKDYFEDNVQLEFFAKSLVKVELYDRIDEVMREFTLSATVNAFKNLINSTKNEIQQHKLSQLASMMYSCHFWSALKRWADESMDADDINRNRIYLIHDFLLGCLDKTVLTRLFGIEAVDNFSPTKNDQKNLSANTHYSSKSYEPELKVPLKKRISPPLDVPSIDEDELFSIVIRGPSGYSELYHIIRSKIGVVDENILFLLKEQNYFYLGFVKEWAKSEKDEEKKRDLIESAPLLSSYIVFQNLANLYPNKPQILDIEKIRNFLHSQLSDDANALAALFGTAASDFHLKESHW</sequence>
<proteinExistence type="predicted"/>
<keyword evidence="3" id="KW-1185">Reference proteome</keyword>
<evidence type="ECO:0000313" key="2">
    <source>
        <dbReference type="EMBL" id="GME67000.1"/>
    </source>
</evidence>
<evidence type="ECO:0000256" key="1">
    <source>
        <dbReference type="SAM" id="MobiDB-lite"/>
    </source>
</evidence>
<dbReference type="AlphaFoldDB" id="A0A9W6SUD9"/>
<organism evidence="2 3">
    <name type="scientific">Candida boidinii</name>
    <name type="common">Yeast</name>
    <dbReference type="NCBI Taxonomy" id="5477"/>
    <lineage>
        <taxon>Eukaryota</taxon>
        <taxon>Fungi</taxon>
        <taxon>Dikarya</taxon>
        <taxon>Ascomycota</taxon>
        <taxon>Saccharomycotina</taxon>
        <taxon>Pichiomycetes</taxon>
        <taxon>Pichiales</taxon>
        <taxon>Pichiaceae</taxon>
        <taxon>Ogataea</taxon>
        <taxon>Ogataea/Candida clade</taxon>
    </lineage>
</organism>
<name>A0A9W6SUD9_CANBO</name>
<protein>
    <submittedName>
        <fullName evidence="2">Unnamed protein product</fullName>
    </submittedName>
</protein>
<comment type="caution">
    <text evidence="2">The sequence shown here is derived from an EMBL/GenBank/DDBJ whole genome shotgun (WGS) entry which is preliminary data.</text>
</comment>
<reference evidence="2" key="1">
    <citation type="submission" date="2023-04" db="EMBL/GenBank/DDBJ databases">
        <title>Candida boidinii NBRC 10035.</title>
        <authorList>
            <person name="Ichikawa N."/>
            <person name="Sato H."/>
            <person name="Tonouchi N."/>
        </authorList>
    </citation>
    <scope>NUCLEOTIDE SEQUENCE</scope>
    <source>
        <strain evidence="2">NBRC 10035</strain>
    </source>
</reference>